<evidence type="ECO:0000313" key="4">
    <source>
        <dbReference type="EMBL" id="KAK3103569.1"/>
    </source>
</evidence>
<evidence type="ECO:0000256" key="3">
    <source>
        <dbReference type="SAM" id="SignalP"/>
    </source>
</evidence>
<reference evidence="4" key="1">
    <citation type="submission" date="2019-08" db="EMBL/GenBank/DDBJ databases">
        <title>The improved chromosome-level genome for the pearl oyster Pinctada fucata martensii using PacBio sequencing and Hi-C.</title>
        <authorList>
            <person name="Zheng Z."/>
        </authorList>
    </citation>
    <scope>NUCLEOTIDE SEQUENCE</scope>
    <source>
        <strain evidence="4">ZZ-2019</strain>
        <tissue evidence="4">Adductor muscle</tissue>
    </source>
</reference>
<evidence type="ECO:0000313" key="5">
    <source>
        <dbReference type="Proteomes" id="UP001186944"/>
    </source>
</evidence>
<comment type="caution">
    <text evidence="4">The sequence shown here is derived from an EMBL/GenBank/DDBJ whole genome shotgun (WGS) entry which is preliminary data.</text>
</comment>
<accession>A0AA88YQF2</accession>
<feature type="chain" id="PRO_5041685317" description="Cysteine and tyrosine-rich protein 1" evidence="3">
    <location>
        <begin position="25"/>
        <end position="243"/>
    </location>
</feature>
<protein>
    <recommendedName>
        <fullName evidence="6">Cysteine and tyrosine-rich protein 1</fullName>
    </recommendedName>
</protein>
<dbReference type="AlphaFoldDB" id="A0AA88YQF2"/>
<name>A0AA88YQF2_PINIB</name>
<keyword evidence="2" id="KW-0812">Transmembrane</keyword>
<feature type="compositionally biased region" description="Low complexity" evidence="1">
    <location>
        <begin position="206"/>
        <end position="222"/>
    </location>
</feature>
<evidence type="ECO:0008006" key="6">
    <source>
        <dbReference type="Google" id="ProtNLM"/>
    </source>
</evidence>
<keyword evidence="2" id="KW-0472">Membrane</keyword>
<feature type="region of interest" description="Disordered" evidence="1">
    <location>
        <begin position="204"/>
        <end position="243"/>
    </location>
</feature>
<gene>
    <name evidence="4" type="ORF">FSP39_020211</name>
</gene>
<feature type="signal peptide" evidence="3">
    <location>
        <begin position="1"/>
        <end position="24"/>
    </location>
</feature>
<sequence>MENYSIKLEFLLVVISAISTVTVANRCSYTYYTYYAYGSNYESTTTAYMYCSEGCCGSPPDYHCCSNYYYYNYYSYYNADLTAGAITGIVLGVLVSMAIMIGIIICVVVMCRNSKLKRQRAQLTPGVIFQPQQTGAGVVNFMPGTTGQMNPYGVVYQPVTGLPQQTVTGVPQQTVIQPTAALAQPTSGVVHGHPVTQNTVPMTGIQPVSAAPAPTAQVQQVTRSPVHGQMEKSNDSPPPMYNP</sequence>
<feature type="transmembrane region" description="Helical" evidence="2">
    <location>
        <begin position="81"/>
        <end position="110"/>
    </location>
</feature>
<organism evidence="4 5">
    <name type="scientific">Pinctada imbricata</name>
    <name type="common">Atlantic pearl-oyster</name>
    <name type="synonym">Pinctada martensii</name>
    <dbReference type="NCBI Taxonomy" id="66713"/>
    <lineage>
        <taxon>Eukaryota</taxon>
        <taxon>Metazoa</taxon>
        <taxon>Spiralia</taxon>
        <taxon>Lophotrochozoa</taxon>
        <taxon>Mollusca</taxon>
        <taxon>Bivalvia</taxon>
        <taxon>Autobranchia</taxon>
        <taxon>Pteriomorphia</taxon>
        <taxon>Pterioida</taxon>
        <taxon>Pterioidea</taxon>
        <taxon>Pteriidae</taxon>
        <taxon>Pinctada</taxon>
    </lineage>
</organism>
<dbReference type="EMBL" id="VSWD01000005">
    <property type="protein sequence ID" value="KAK3103569.1"/>
    <property type="molecule type" value="Genomic_DNA"/>
</dbReference>
<dbReference type="Proteomes" id="UP001186944">
    <property type="component" value="Unassembled WGS sequence"/>
</dbReference>
<evidence type="ECO:0000256" key="1">
    <source>
        <dbReference type="SAM" id="MobiDB-lite"/>
    </source>
</evidence>
<keyword evidence="5" id="KW-1185">Reference proteome</keyword>
<keyword evidence="3" id="KW-0732">Signal</keyword>
<proteinExistence type="predicted"/>
<evidence type="ECO:0000256" key="2">
    <source>
        <dbReference type="SAM" id="Phobius"/>
    </source>
</evidence>
<keyword evidence="2" id="KW-1133">Transmembrane helix</keyword>